<keyword evidence="1" id="KW-0472">Membrane</keyword>
<evidence type="ECO:0000313" key="4">
    <source>
        <dbReference type="Proteomes" id="UP000007494"/>
    </source>
</evidence>
<feature type="signal peptide" evidence="2">
    <location>
        <begin position="1"/>
        <end position="15"/>
    </location>
</feature>
<dbReference type="VEuPathDB" id="ToxoDB:NCLIV_045780"/>
<organism evidence="3 4">
    <name type="scientific">Neospora caninum (strain Liverpool)</name>
    <dbReference type="NCBI Taxonomy" id="572307"/>
    <lineage>
        <taxon>Eukaryota</taxon>
        <taxon>Sar</taxon>
        <taxon>Alveolata</taxon>
        <taxon>Apicomplexa</taxon>
        <taxon>Conoidasida</taxon>
        <taxon>Coccidia</taxon>
        <taxon>Eucoccidiorida</taxon>
        <taxon>Eimeriorina</taxon>
        <taxon>Sarcocystidae</taxon>
        <taxon>Neospora</taxon>
    </lineage>
</organism>
<keyword evidence="1" id="KW-0812">Transmembrane</keyword>
<name>F0VLL8_NEOCL</name>
<dbReference type="FunCoup" id="F0VLL8">
    <property type="interactions" value="1"/>
</dbReference>
<dbReference type="eggNOG" id="ENOG502QZJG">
    <property type="taxonomic scope" value="Eukaryota"/>
</dbReference>
<evidence type="ECO:0008006" key="5">
    <source>
        <dbReference type="Google" id="ProtNLM"/>
    </source>
</evidence>
<feature type="transmembrane region" description="Helical" evidence="1">
    <location>
        <begin position="213"/>
        <end position="231"/>
    </location>
</feature>
<dbReference type="Proteomes" id="UP000007494">
    <property type="component" value="Chromosome X"/>
</dbReference>
<dbReference type="OrthoDB" id="422827at2759"/>
<feature type="transmembrane region" description="Helical" evidence="1">
    <location>
        <begin position="131"/>
        <end position="153"/>
    </location>
</feature>
<dbReference type="AlphaFoldDB" id="F0VLL8"/>
<accession>F0VLL8</accession>
<keyword evidence="2" id="KW-0732">Signal</keyword>
<feature type="chain" id="PRO_5012045207" description="Transmembrane protein" evidence="2">
    <location>
        <begin position="16"/>
        <end position="422"/>
    </location>
</feature>
<gene>
    <name evidence="3" type="ORF">NCLIV_045780</name>
</gene>
<evidence type="ECO:0000313" key="3">
    <source>
        <dbReference type="EMBL" id="CBZ54146.1"/>
    </source>
</evidence>
<feature type="transmembrane region" description="Helical" evidence="1">
    <location>
        <begin position="187"/>
        <end position="206"/>
    </location>
</feature>
<evidence type="ECO:0000256" key="1">
    <source>
        <dbReference type="SAM" id="Phobius"/>
    </source>
</evidence>
<dbReference type="InParanoid" id="F0VLL8"/>
<dbReference type="RefSeq" id="XP_003884177.1">
    <property type="nucleotide sequence ID" value="XM_003884128.1"/>
</dbReference>
<keyword evidence="1" id="KW-1133">Transmembrane helix</keyword>
<proteinExistence type="predicted"/>
<protein>
    <recommendedName>
        <fullName evidence="5">Transmembrane protein</fullName>
    </recommendedName>
</protein>
<keyword evidence="4" id="KW-1185">Reference proteome</keyword>
<dbReference type="EMBL" id="FR823391">
    <property type="protein sequence ID" value="CBZ54146.1"/>
    <property type="molecule type" value="Genomic_DNA"/>
</dbReference>
<reference evidence="4" key="1">
    <citation type="journal article" date="2012" name="PLoS Pathog.">
        <title>Comparative genomics of the apicomplexan parasites Toxoplasma gondii and Neospora caninum: Coccidia differing in host range and transmission strategy.</title>
        <authorList>
            <person name="Reid A.J."/>
            <person name="Vermont S.J."/>
            <person name="Cotton J.A."/>
            <person name="Harris D."/>
            <person name="Hill-Cawthorne G.A."/>
            <person name="Konen-Waisman S."/>
            <person name="Latham S.M."/>
            <person name="Mourier T."/>
            <person name="Norton R."/>
            <person name="Quail M.A."/>
            <person name="Sanders M."/>
            <person name="Shanmugam D."/>
            <person name="Sohal A."/>
            <person name="Wasmuth J.D."/>
            <person name="Brunk B."/>
            <person name="Grigg M.E."/>
            <person name="Howard J.C."/>
            <person name="Parkinson J."/>
            <person name="Roos D.S."/>
            <person name="Trees A.J."/>
            <person name="Berriman M."/>
            <person name="Pain A."/>
            <person name="Wastling J.M."/>
        </authorList>
    </citation>
    <scope>NUCLEOTIDE SEQUENCE [LARGE SCALE GENOMIC DNA]</scope>
    <source>
        <strain evidence="4">Liverpool</strain>
    </source>
</reference>
<dbReference type="GeneID" id="13442027"/>
<sequence length="422" mass="44864">MLLALLVQLVLLCLGGNMPFAYQSAGPVAAVTEQGKAQVGQSAGSLRAAKAHTLPGEDPADLESLTEMRGPGFCETEPVVLNSTSSHLNVAGPVPGHIFLFNVVYLVYVFCFVLRMCFLTPNLASAVTIRFFLCVSVAFLFRGLSCLVCSVAGPSMGSNRPGLLGGHAVHVVLEAAGLWTFGDDDGVSPVSSQRLILWILVSFWGYYTSKHVFLAYAVVPIVAAVVCLVSSPSTNQFAGHAAATLFISCVCIIYHLLVDIAAQRYLRTQSFGPSAGSIAAFCERYVVGDALIQVLALLEALHLRLEGALCVSSPSVVAHIKLPEQAADEDPVSAQQLASHSLTYEDLASRVVLAYAGSGDFDATNCRQFFQGVVKKVRAFRKLVRCREAGDEAPAATECEMEVFAAPQARRANVSASPEFGA</sequence>
<feature type="transmembrane region" description="Helical" evidence="1">
    <location>
        <begin position="237"/>
        <end position="257"/>
    </location>
</feature>
<feature type="transmembrane region" description="Helical" evidence="1">
    <location>
        <begin position="98"/>
        <end position="119"/>
    </location>
</feature>
<evidence type="ECO:0000256" key="2">
    <source>
        <dbReference type="SAM" id="SignalP"/>
    </source>
</evidence>